<sequence length="782" mass="89981">MLRLFSLLLAFFPFLSALDLSVTNGREKNTNFATLTLTNDKPFACDFMKYPQEEVICTINSTPKVGFMPFKTEFFEVSYTMKNFNFYLHIKPKFQEALFALPFDYKQSIPIQKLQLKASKVWQVVGFRDKIPFLTPKDPAAPSNIGLNFPILIKGAQTPYIQELGVDNKPLTYSKGQDLEEYLALKQLMKSGNYIEALDAIRRIFRLHPKSIFNKDLYFYEIVALNKLKKKQELTIQVATQWLKLYPSDSQVPYVLYMLGDTYSQIDYTAQATEVYDRIINEYPDNRYAPLARMHLAEQAANGGDRSGALTLFQKAYSTAKDMESASQIAFNWGVFDLANGGKNAALILNKIIYGNPEYLMKNPIKSYDLLIALKTHAIFDTAIKIATLLSHQNSDTNIQEKSAFELGLLYAKNNQPNEAHFANLEYLDNYTNMVHITLVKARDEQVLFAMHGDYQEKLNRYNQILKDYPKTSKEYQKALEYKAELFVERRYYSQVLDLDLPKDSPAMQEALVQQGRKALREADCKSFNTYLVRMQKVDPHAFDNEEQIQAFDCLYESALYDKAGIFSSSALKGKPIDRLAWLYRQGRNLYALNDFSNSLLASKDAMALANLAKQPKYDDIAFTVFLDYMKTNNPEEAFKIYQKLQEKFKDDERMIEVYALLLQSEQRGKNNPTTLEVYAKSLMALQKRYENDSYTPYAQNQLISALSREGKIEEALKQSNALLALKLEPKERQHALYNKATLLRQRDDKEGAKKAFQACIAIKHPSAWRDLCQQALDLFKP</sequence>
<dbReference type="AlphaFoldDB" id="A0A0K2X941"/>
<dbReference type="EMBL" id="CDML01000034">
    <property type="protein sequence ID" value="CRF41229.1"/>
    <property type="molecule type" value="Genomic_DNA"/>
</dbReference>
<feature type="domain" description="DUF7494" evidence="5">
    <location>
        <begin position="18"/>
        <end position="131"/>
    </location>
</feature>
<dbReference type="InterPro" id="IPR019734">
    <property type="entry name" value="TPR_rpt"/>
</dbReference>
<dbReference type="InterPro" id="IPR039565">
    <property type="entry name" value="BamD-like"/>
</dbReference>
<dbReference type="Pfam" id="PF01535">
    <property type="entry name" value="PPR"/>
    <property type="match status" value="1"/>
</dbReference>
<evidence type="ECO:0000256" key="2">
    <source>
        <dbReference type="PROSITE-ProRule" id="PRU00339"/>
    </source>
</evidence>
<dbReference type="InterPro" id="IPR011990">
    <property type="entry name" value="TPR-like_helical_dom_sf"/>
</dbReference>
<keyword evidence="6" id="KW-0282">Flagellum</keyword>
<feature type="domain" description="Outer membrane lipoprotein BamD-like" evidence="4">
    <location>
        <begin position="181"/>
        <end position="297"/>
    </location>
</feature>
<evidence type="ECO:0000313" key="9">
    <source>
        <dbReference type="Proteomes" id="UP000038622"/>
    </source>
</evidence>
<keyword evidence="6" id="KW-0966">Cell projection</keyword>
<accession>A0A0K2X941</accession>
<dbReference type="Proteomes" id="UP000038622">
    <property type="component" value="Unassembled WGS sequence"/>
</dbReference>
<reference evidence="6" key="1">
    <citation type="submission" date="2014-12" db="EMBL/GenBank/DDBJ databases">
        <title>Whole genome sequences of four Staphylococcus schleiferi canine isolates.</title>
        <authorList>
            <person name="Misic A.M."/>
            <person name="Cain C."/>
            <person name="Morris D.O."/>
            <person name="Rankin S."/>
            <person name="Beiting D."/>
        </authorList>
    </citation>
    <scope>NUCLEOTIDE SEQUENCE</scope>
    <source>
        <strain evidence="6">ASB11</strain>
        <strain evidence="7">ASB13</strain>
        <strain evidence="8">ASB9</strain>
    </source>
</reference>
<evidence type="ECO:0000256" key="1">
    <source>
        <dbReference type="ARBA" id="ARBA00022729"/>
    </source>
</evidence>
<dbReference type="Gene3D" id="1.25.40.10">
    <property type="entry name" value="Tetratricopeptide repeat domain"/>
    <property type="match status" value="2"/>
</dbReference>
<protein>
    <submittedName>
        <fullName evidence="6">Paralysed flagella protein PflA</fullName>
    </submittedName>
</protein>
<dbReference type="EMBL" id="CDMH01000005">
    <property type="protein sequence ID" value="CRF41934.1"/>
    <property type="molecule type" value="Genomic_DNA"/>
</dbReference>
<keyword evidence="6" id="KW-0969">Cilium</keyword>
<keyword evidence="9" id="KW-1185">Reference proteome</keyword>
<dbReference type="PROSITE" id="PS50005">
    <property type="entry name" value="TPR"/>
    <property type="match status" value="1"/>
</dbReference>
<dbReference type="SUPFAM" id="SSF48452">
    <property type="entry name" value="TPR-like"/>
    <property type="match status" value="2"/>
</dbReference>
<feature type="signal peptide" evidence="3">
    <location>
        <begin position="1"/>
        <end position="17"/>
    </location>
</feature>
<gene>
    <name evidence="6" type="ORF">HAL011_10160</name>
    <name evidence="7" type="ORF">HAL013_00810</name>
    <name evidence="8" type="ORF">HAL09_03270</name>
</gene>
<dbReference type="EMBL" id="CDMN01000010">
    <property type="protein sequence ID" value="CRF43777.1"/>
    <property type="molecule type" value="Genomic_DNA"/>
</dbReference>
<keyword evidence="2" id="KW-0802">TPR repeat</keyword>
<evidence type="ECO:0000313" key="11">
    <source>
        <dbReference type="Proteomes" id="UP000045175"/>
    </source>
</evidence>
<evidence type="ECO:0000313" key="7">
    <source>
        <dbReference type="EMBL" id="CRF41934.1"/>
    </source>
</evidence>
<evidence type="ECO:0000259" key="5">
    <source>
        <dbReference type="Pfam" id="PF24323"/>
    </source>
</evidence>
<dbReference type="RefSeq" id="WP_053940625.1">
    <property type="nucleotide sequence ID" value="NZ_CDMH01000005.1"/>
</dbReference>
<keyword evidence="1 3" id="KW-0732">Signal</keyword>
<evidence type="ECO:0000313" key="6">
    <source>
        <dbReference type="EMBL" id="CRF41229.1"/>
    </source>
</evidence>
<reference evidence="10 11" key="3">
    <citation type="submission" date="2014-12" db="EMBL/GenBank/DDBJ databases">
        <authorList>
            <person name="Jaenicke S."/>
        </authorList>
    </citation>
    <scope>NUCLEOTIDE SEQUENCE [LARGE SCALE GENOMIC DNA]</scope>
</reference>
<dbReference type="InterPro" id="IPR055917">
    <property type="entry name" value="DUF7494"/>
</dbReference>
<evidence type="ECO:0000256" key="3">
    <source>
        <dbReference type="SAM" id="SignalP"/>
    </source>
</evidence>
<feature type="chain" id="PRO_5013456483" evidence="3">
    <location>
        <begin position="18"/>
        <end position="782"/>
    </location>
</feature>
<organism evidence="6 9">
    <name type="scientific">Helicobacter ailurogastricus</name>
    <dbReference type="NCBI Taxonomy" id="1578720"/>
    <lineage>
        <taxon>Bacteria</taxon>
        <taxon>Pseudomonadati</taxon>
        <taxon>Campylobacterota</taxon>
        <taxon>Epsilonproteobacteria</taxon>
        <taxon>Campylobacterales</taxon>
        <taxon>Helicobacteraceae</taxon>
        <taxon>Helicobacter</taxon>
    </lineage>
</organism>
<reference evidence="9" key="2">
    <citation type="submission" date="2014-12" db="EMBL/GenBank/DDBJ databases">
        <authorList>
            <person name="Smet A."/>
        </authorList>
    </citation>
    <scope>NUCLEOTIDE SEQUENCE [LARGE SCALE GENOMIC DNA]</scope>
</reference>
<evidence type="ECO:0000313" key="8">
    <source>
        <dbReference type="EMBL" id="CRF43777.1"/>
    </source>
</evidence>
<proteinExistence type="predicted"/>
<feature type="repeat" description="TPR" evidence="2">
    <location>
        <begin position="253"/>
        <end position="286"/>
    </location>
</feature>
<evidence type="ECO:0000313" key="10">
    <source>
        <dbReference type="Proteomes" id="UP000041394"/>
    </source>
</evidence>
<dbReference type="Pfam" id="PF13525">
    <property type="entry name" value="YfiO"/>
    <property type="match status" value="1"/>
</dbReference>
<dbReference type="Proteomes" id="UP000041394">
    <property type="component" value="Unassembled WGS sequence"/>
</dbReference>
<dbReference type="OrthoDB" id="5337154at2"/>
<dbReference type="Pfam" id="PF13174">
    <property type="entry name" value="TPR_6"/>
    <property type="match status" value="1"/>
</dbReference>
<evidence type="ECO:0000259" key="4">
    <source>
        <dbReference type="Pfam" id="PF13525"/>
    </source>
</evidence>
<dbReference type="Proteomes" id="UP000045175">
    <property type="component" value="Unassembled WGS sequence"/>
</dbReference>
<dbReference type="InterPro" id="IPR002885">
    <property type="entry name" value="PPR_rpt"/>
</dbReference>
<dbReference type="Pfam" id="PF24323">
    <property type="entry name" value="DUF7494"/>
    <property type="match status" value="1"/>
</dbReference>
<dbReference type="STRING" id="1578720.HAL011_10160"/>
<name>A0A0K2X941_9HELI</name>